<dbReference type="InterPro" id="IPR005312">
    <property type="entry name" value="DUF1759"/>
</dbReference>
<gene>
    <name evidence="1" type="primary">Acey_s0779.g2291</name>
    <name evidence="1" type="ORF">Y032_0779g2291</name>
</gene>
<accession>A0A016WDB8</accession>
<dbReference type="AlphaFoldDB" id="A0A016WDB8"/>
<dbReference type="OrthoDB" id="5846374at2759"/>
<dbReference type="STRING" id="53326.A0A016WDB8"/>
<protein>
    <recommendedName>
        <fullName evidence="3">Peptidase family A16</fullName>
    </recommendedName>
</protein>
<dbReference type="Pfam" id="PF03564">
    <property type="entry name" value="DUF1759"/>
    <property type="match status" value="1"/>
</dbReference>
<dbReference type="PANTHER" id="PTHR22954:SF3">
    <property type="entry name" value="PROTEIN CBG08539"/>
    <property type="match status" value="1"/>
</dbReference>
<reference evidence="2" key="1">
    <citation type="journal article" date="2015" name="Nat. Genet.">
        <title>The genome and transcriptome of the zoonotic hookworm Ancylostoma ceylanicum identify infection-specific gene families.</title>
        <authorList>
            <person name="Schwarz E.M."/>
            <person name="Hu Y."/>
            <person name="Antoshechkin I."/>
            <person name="Miller M.M."/>
            <person name="Sternberg P.W."/>
            <person name="Aroian R.V."/>
        </authorList>
    </citation>
    <scope>NUCLEOTIDE SEQUENCE</scope>
    <source>
        <strain evidence="2">HY135</strain>
    </source>
</reference>
<comment type="caution">
    <text evidence="1">The sequence shown here is derived from an EMBL/GenBank/DDBJ whole genome shotgun (WGS) entry which is preliminary data.</text>
</comment>
<keyword evidence="2" id="KW-1185">Reference proteome</keyword>
<name>A0A016WDB8_9BILA</name>
<evidence type="ECO:0000313" key="1">
    <source>
        <dbReference type="EMBL" id="EYC37576.1"/>
    </source>
</evidence>
<dbReference type="PANTHER" id="PTHR22954">
    <property type="entry name" value="RETROVIRAL PROTEASE-RELATED"/>
    <property type="match status" value="1"/>
</dbReference>
<sequence length="214" mass="24526">MSVPFPNEQVTLPHHHGTSTIDQSSQSLCNFDDASLLSQVDLPLFSGSILEFQEFWERFSILIGNKSHIDDATKFPLLKSSLKERALHCIQGLPITYANYHIAVDILRTHFDDRVTTRHVLFTKLASLPACDSAGKQLQVLYKQMYAQIRQFCTYEDDSREYGLGAILLNKLPRHVRSRIYDKTKNQANLTPTALIQLLTDIVRKETTLREMEF</sequence>
<organism evidence="1 2">
    <name type="scientific">Ancylostoma ceylanicum</name>
    <dbReference type="NCBI Taxonomy" id="53326"/>
    <lineage>
        <taxon>Eukaryota</taxon>
        <taxon>Metazoa</taxon>
        <taxon>Ecdysozoa</taxon>
        <taxon>Nematoda</taxon>
        <taxon>Chromadorea</taxon>
        <taxon>Rhabditida</taxon>
        <taxon>Rhabditina</taxon>
        <taxon>Rhabditomorpha</taxon>
        <taxon>Strongyloidea</taxon>
        <taxon>Ancylostomatidae</taxon>
        <taxon>Ancylostomatinae</taxon>
        <taxon>Ancylostoma</taxon>
    </lineage>
</organism>
<dbReference type="EMBL" id="JARK01000379">
    <property type="protein sequence ID" value="EYC37576.1"/>
    <property type="molecule type" value="Genomic_DNA"/>
</dbReference>
<dbReference type="Proteomes" id="UP000024635">
    <property type="component" value="Unassembled WGS sequence"/>
</dbReference>
<evidence type="ECO:0008006" key="3">
    <source>
        <dbReference type="Google" id="ProtNLM"/>
    </source>
</evidence>
<proteinExistence type="predicted"/>
<evidence type="ECO:0000313" key="2">
    <source>
        <dbReference type="Proteomes" id="UP000024635"/>
    </source>
</evidence>